<dbReference type="AlphaFoldDB" id="A0A3P6V9R5"/>
<protein>
    <submittedName>
        <fullName evidence="1">Uncharacterized protein</fullName>
    </submittedName>
</protein>
<reference evidence="1 2" key="1">
    <citation type="submission" date="2018-11" db="EMBL/GenBank/DDBJ databases">
        <authorList>
            <consortium name="Pathogen Informatics"/>
        </authorList>
    </citation>
    <scope>NUCLEOTIDE SEQUENCE [LARGE SCALE GENOMIC DNA]</scope>
</reference>
<accession>A0A3P6V9R5</accession>
<dbReference type="Proteomes" id="UP000281553">
    <property type="component" value="Unassembled WGS sequence"/>
</dbReference>
<evidence type="ECO:0000313" key="2">
    <source>
        <dbReference type="Proteomes" id="UP000281553"/>
    </source>
</evidence>
<dbReference type="OrthoDB" id="6274432at2759"/>
<keyword evidence="2" id="KW-1185">Reference proteome</keyword>
<sequence>MSVLRAEKNILQAPRLVTKLSNTTGRLLKTRIAEHAAAVRRNNANSQAAAHSMRPGHTFKFDEAEILARGDNRVSRELLESWFTGPQSIFAAGTQFGQSKSSLGERTGHRVILRQHRRAGWPSTHHAQVHHT</sequence>
<proteinExistence type="predicted"/>
<name>A0A3P6V9R5_DIBLA</name>
<organism evidence="1 2">
    <name type="scientific">Dibothriocephalus latus</name>
    <name type="common">Fish tapeworm</name>
    <name type="synonym">Diphyllobothrium latum</name>
    <dbReference type="NCBI Taxonomy" id="60516"/>
    <lineage>
        <taxon>Eukaryota</taxon>
        <taxon>Metazoa</taxon>
        <taxon>Spiralia</taxon>
        <taxon>Lophotrochozoa</taxon>
        <taxon>Platyhelminthes</taxon>
        <taxon>Cestoda</taxon>
        <taxon>Eucestoda</taxon>
        <taxon>Diphyllobothriidea</taxon>
        <taxon>Diphyllobothriidae</taxon>
        <taxon>Dibothriocephalus</taxon>
    </lineage>
</organism>
<gene>
    <name evidence="1" type="ORF">DILT_LOCUS4312</name>
</gene>
<evidence type="ECO:0000313" key="1">
    <source>
        <dbReference type="EMBL" id="VDK89068.1"/>
    </source>
</evidence>
<dbReference type="EMBL" id="UYRU01045253">
    <property type="protein sequence ID" value="VDK89068.1"/>
    <property type="molecule type" value="Genomic_DNA"/>
</dbReference>